<dbReference type="Proteomes" id="UP000268908">
    <property type="component" value="Unassembled WGS sequence"/>
</dbReference>
<dbReference type="EMBL" id="RCCI01000009">
    <property type="protein sequence ID" value="RLJ61649.1"/>
    <property type="molecule type" value="Genomic_DNA"/>
</dbReference>
<keyword evidence="3" id="KW-0645">Protease</keyword>
<dbReference type="RefSeq" id="WP_121243341.1">
    <property type="nucleotide sequence ID" value="NZ_BHVV01000004.1"/>
</dbReference>
<evidence type="ECO:0000256" key="3">
    <source>
        <dbReference type="ARBA" id="ARBA00022670"/>
    </source>
</evidence>
<dbReference type="Pfam" id="PF01750">
    <property type="entry name" value="HycI"/>
    <property type="match status" value="1"/>
</dbReference>
<dbReference type="OrthoDB" id="9792731at2"/>
<feature type="binding site" evidence="7">
    <location>
        <position position="16"/>
    </location>
    <ligand>
        <name>Ni(2+)</name>
        <dbReference type="ChEBI" id="CHEBI:49786"/>
    </ligand>
</feature>
<evidence type="ECO:0000256" key="4">
    <source>
        <dbReference type="ARBA" id="ARBA00022723"/>
    </source>
</evidence>
<organism evidence="8 9">
    <name type="scientific">Sulfurisoma sediminicola</name>
    <dbReference type="NCBI Taxonomy" id="1381557"/>
    <lineage>
        <taxon>Bacteria</taxon>
        <taxon>Pseudomonadati</taxon>
        <taxon>Pseudomonadota</taxon>
        <taxon>Betaproteobacteria</taxon>
        <taxon>Nitrosomonadales</taxon>
        <taxon>Sterolibacteriaceae</taxon>
        <taxon>Sulfurisoma</taxon>
    </lineage>
</organism>
<evidence type="ECO:0000313" key="8">
    <source>
        <dbReference type="EMBL" id="RLJ61649.1"/>
    </source>
</evidence>
<dbReference type="Gene3D" id="3.40.50.1450">
    <property type="entry name" value="HybD-like"/>
    <property type="match status" value="1"/>
</dbReference>
<dbReference type="InterPro" id="IPR023430">
    <property type="entry name" value="Pept_HybD-like_dom_sf"/>
</dbReference>
<dbReference type="InterPro" id="IPR000671">
    <property type="entry name" value="Peptidase_A31"/>
</dbReference>
<evidence type="ECO:0000256" key="1">
    <source>
        <dbReference type="ARBA" id="ARBA00006814"/>
    </source>
</evidence>
<keyword evidence="6" id="KW-0378">Hydrolase</keyword>
<feature type="binding site" evidence="7">
    <location>
        <position position="92"/>
    </location>
    <ligand>
        <name>Ni(2+)</name>
        <dbReference type="ChEBI" id="CHEBI:49786"/>
    </ligand>
</feature>
<keyword evidence="4 7" id="KW-0479">Metal-binding</keyword>
<dbReference type="NCBIfam" id="TIGR00072">
    <property type="entry name" value="hydrog_prot"/>
    <property type="match status" value="1"/>
</dbReference>
<keyword evidence="9" id="KW-1185">Reference proteome</keyword>
<evidence type="ECO:0000256" key="2">
    <source>
        <dbReference type="ARBA" id="ARBA00022596"/>
    </source>
</evidence>
<dbReference type="GO" id="GO:0004190">
    <property type="term" value="F:aspartic-type endopeptidase activity"/>
    <property type="evidence" value="ECO:0007669"/>
    <property type="project" value="UniProtKB-KW"/>
</dbReference>
<proteinExistence type="inferred from homology"/>
<evidence type="ECO:0000256" key="7">
    <source>
        <dbReference type="PIRSR" id="PIRSR604419-1"/>
    </source>
</evidence>
<gene>
    <name evidence="8" type="ORF">DFR35_2853</name>
</gene>
<dbReference type="FunFam" id="3.40.50.1450:FF:000002">
    <property type="entry name" value="Hydrogenase 1 maturation protease"/>
    <property type="match status" value="1"/>
</dbReference>
<sequence>MKTVVLGIGNLIMQDEGVGVRVVEALQRDHEMPEGVTVVDGGTSAMEMLDELSDLDHLIVVDAINAGKPPGTLLRIEGEDVPSFFRTRLSPHQIGLPDVMASLEFLGAAPKKMVILGVQPQTMELGMELTPLVAARVPDLVNQVLAEI</sequence>
<keyword evidence="2 7" id="KW-0533">Nickel</keyword>
<dbReference type="InterPro" id="IPR004419">
    <property type="entry name" value="Pept_A31_hyd_express"/>
</dbReference>
<protein>
    <submittedName>
        <fullName evidence="8">Hydrogenase 2 maturation peptidase</fullName>
    </submittedName>
</protein>
<evidence type="ECO:0000256" key="5">
    <source>
        <dbReference type="ARBA" id="ARBA00022750"/>
    </source>
</evidence>
<keyword evidence="5" id="KW-0064">Aspartyl protease</keyword>
<dbReference type="PRINTS" id="PR00446">
    <property type="entry name" value="HYDRGNUPTAKE"/>
</dbReference>
<feature type="binding site" evidence="7">
    <location>
        <position position="62"/>
    </location>
    <ligand>
        <name>Ni(2+)</name>
        <dbReference type="ChEBI" id="CHEBI:49786"/>
    </ligand>
</feature>
<dbReference type="GO" id="GO:0016485">
    <property type="term" value="P:protein processing"/>
    <property type="evidence" value="ECO:0007669"/>
    <property type="project" value="InterPro"/>
</dbReference>
<dbReference type="AlphaFoldDB" id="A0A497X7G8"/>
<comment type="similarity">
    <text evidence="1">Belongs to the peptidase A31 family.</text>
</comment>
<accession>A0A497X7G8</accession>
<dbReference type="SUPFAM" id="SSF53163">
    <property type="entry name" value="HybD-like"/>
    <property type="match status" value="1"/>
</dbReference>
<name>A0A497X7G8_9PROT</name>
<dbReference type="GO" id="GO:0008047">
    <property type="term" value="F:enzyme activator activity"/>
    <property type="evidence" value="ECO:0007669"/>
    <property type="project" value="InterPro"/>
</dbReference>
<dbReference type="CDD" id="cd06062">
    <property type="entry name" value="H2MP_MemB-H2up"/>
    <property type="match status" value="1"/>
</dbReference>
<dbReference type="PANTHER" id="PTHR30302:SF1">
    <property type="entry name" value="HYDROGENASE 2 MATURATION PROTEASE"/>
    <property type="match status" value="1"/>
</dbReference>
<dbReference type="NCBIfam" id="TIGR00140">
    <property type="entry name" value="hupD"/>
    <property type="match status" value="1"/>
</dbReference>
<dbReference type="PANTHER" id="PTHR30302">
    <property type="entry name" value="HYDROGENASE 1 MATURATION PROTEASE"/>
    <property type="match status" value="1"/>
</dbReference>
<evidence type="ECO:0000256" key="6">
    <source>
        <dbReference type="ARBA" id="ARBA00022801"/>
    </source>
</evidence>
<dbReference type="GO" id="GO:0046872">
    <property type="term" value="F:metal ion binding"/>
    <property type="evidence" value="ECO:0007669"/>
    <property type="project" value="UniProtKB-KW"/>
</dbReference>
<evidence type="ECO:0000313" key="9">
    <source>
        <dbReference type="Proteomes" id="UP000268908"/>
    </source>
</evidence>
<comment type="caution">
    <text evidence="8">The sequence shown here is derived from an EMBL/GenBank/DDBJ whole genome shotgun (WGS) entry which is preliminary data.</text>
</comment>
<reference evidence="8 9" key="1">
    <citation type="submission" date="2018-10" db="EMBL/GenBank/DDBJ databases">
        <title>Genomic Encyclopedia of Type Strains, Phase IV (KMG-IV): sequencing the most valuable type-strain genomes for metagenomic binning, comparative biology and taxonomic classification.</title>
        <authorList>
            <person name="Goeker M."/>
        </authorList>
    </citation>
    <scope>NUCLEOTIDE SEQUENCE [LARGE SCALE GENOMIC DNA]</scope>
    <source>
        <strain evidence="8 9">DSM 26916</strain>
    </source>
</reference>